<dbReference type="CDD" id="cd05936">
    <property type="entry name" value="FC-FACS_FadD_like"/>
    <property type="match status" value="1"/>
</dbReference>
<evidence type="ECO:0000256" key="7">
    <source>
        <dbReference type="ARBA" id="ARBA00042773"/>
    </source>
</evidence>
<evidence type="ECO:0000256" key="1">
    <source>
        <dbReference type="ARBA" id="ARBA00004170"/>
    </source>
</evidence>
<dbReference type="EC" id="6.2.1.3" evidence="5"/>
<dbReference type="Gene3D" id="3.30.300.30">
    <property type="match status" value="1"/>
</dbReference>
<evidence type="ECO:0000256" key="9">
    <source>
        <dbReference type="SAM" id="Phobius"/>
    </source>
</evidence>
<dbReference type="PANTHER" id="PTHR43767">
    <property type="entry name" value="LONG-CHAIN-FATTY-ACID--COA LIGASE"/>
    <property type="match status" value="1"/>
</dbReference>
<comment type="subcellular location">
    <subcellularLocation>
        <location evidence="1">Membrane</location>
        <topology evidence="1">Peripheral membrane protein</topology>
    </subcellularLocation>
</comment>
<proteinExistence type="predicted"/>
<dbReference type="GO" id="GO:0004467">
    <property type="term" value="F:long-chain fatty acid-CoA ligase activity"/>
    <property type="evidence" value="ECO:0007669"/>
    <property type="project" value="UniProtKB-EC"/>
</dbReference>
<dbReference type="NCBIfam" id="NF005463">
    <property type="entry name" value="PRK07059.1"/>
    <property type="match status" value="1"/>
</dbReference>
<dbReference type="Gene3D" id="3.40.50.12780">
    <property type="entry name" value="N-terminal domain of ligase-like"/>
    <property type="match status" value="1"/>
</dbReference>
<feature type="domain" description="AMP-binding enzyme C-terminal" evidence="11">
    <location>
        <begin position="550"/>
        <end position="624"/>
    </location>
</feature>
<feature type="region of interest" description="Disordered" evidence="8">
    <location>
        <begin position="1"/>
        <end position="85"/>
    </location>
</feature>
<evidence type="ECO:0000256" key="4">
    <source>
        <dbReference type="ARBA" id="ARBA00023136"/>
    </source>
</evidence>
<keyword evidence="9" id="KW-1133">Transmembrane helix</keyword>
<evidence type="ECO:0000256" key="6">
    <source>
        <dbReference type="ARBA" id="ARBA00039545"/>
    </source>
</evidence>
<gene>
    <name evidence="12" type="ORF">ACFSMZ_00340</name>
</gene>
<evidence type="ECO:0000256" key="3">
    <source>
        <dbReference type="ARBA" id="ARBA00022598"/>
    </source>
</evidence>
<evidence type="ECO:0000313" key="12">
    <source>
        <dbReference type="EMBL" id="MFD2258216.1"/>
    </source>
</evidence>
<feature type="domain" description="AMP-dependent synthetase/ligase" evidence="10">
    <location>
        <begin position="109"/>
        <end position="499"/>
    </location>
</feature>
<keyword evidence="4 9" id="KW-0472">Membrane</keyword>
<reference evidence="13" key="1">
    <citation type="journal article" date="2019" name="Int. J. Syst. Evol. Microbiol.">
        <title>The Global Catalogue of Microorganisms (GCM) 10K type strain sequencing project: providing services to taxonomists for standard genome sequencing and annotation.</title>
        <authorList>
            <consortium name="The Broad Institute Genomics Platform"/>
            <consortium name="The Broad Institute Genome Sequencing Center for Infectious Disease"/>
            <person name="Wu L."/>
            <person name="Ma J."/>
        </authorList>
    </citation>
    <scope>NUCLEOTIDE SEQUENCE [LARGE SCALE GENOMIC DNA]</scope>
    <source>
        <strain evidence="13">KCTC 23707</strain>
    </source>
</reference>
<dbReference type="InterPro" id="IPR025110">
    <property type="entry name" value="AMP-bd_C"/>
</dbReference>
<evidence type="ECO:0000259" key="10">
    <source>
        <dbReference type="Pfam" id="PF00501"/>
    </source>
</evidence>
<evidence type="ECO:0000256" key="5">
    <source>
        <dbReference type="ARBA" id="ARBA00026121"/>
    </source>
</evidence>
<sequence length="646" mass="70902">MKRNRKTERQGSPDEIDQTTPAAPPEEHSSLTTEAAGDSPVPGPDKANSLEEAEELDTSAGDTAGGQSGASNSPGNPIGSRPWLRSYPEGIPHEIGPFEHASIGDFMADTCRRYADRTAFISLGRELSFGKLEEMSRHLAAWFLSLGLKKGSRVALMMPNVLQYPIALMAVLRAGLVVVNVNPLYTAPELARQLKDAGAEAIIVLENFAATLQRTLPETSVRHVVVASMGDLLGLKGFAVNFLLRHVKRMIPAWSIPGHMPFRQALRRGARLPFDPPPVSLDDLAFLQYTGGTTGVAKGAMLLHRNILANMMQNTEWVQTAFIRRPKPDNLFMVCALPLYHVYALTVNALMGMRLGATNLLIANPRDIPGFIRELARYPFNIIVGLNTLFNAMLNNPDFRNLNFGNLILTLGGGMAVQPTVAERWKRVTGGTIHEGYGLSETSPVVAANRFCDDEFTGTIGLPIPSTDVKICGEGGEPRGFNAVGELCVKGPQVMAGYWQHPEETAAAFTPDGYFRTGDMAEMDEQGFIRIVDRKKDMIIVSGFNVYPNEIEAVVASHPGVLEAAVIGVPHRHSGEVPKVFVVRKDPNLTERDILNYCRERLTGYKRPRYVEFRDSLPKSPVGKFLRRELKEQPLPTGDEPDDEGE</sequence>
<dbReference type="PANTHER" id="PTHR43767:SF8">
    <property type="entry name" value="LONG-CHAIN-FATTY-ACID--COA LIGASE"/>
    <property type="match status" value="1"/>
</dbReference>
<organism evidence="12 13">
    <name type="scientific">Chelativorans composti</name>
    <dbReference type="NCBI Taxonomy" id="768533"/>
    <lineage>
        <taxon>Bacteria</taxon>
        <taxon>Pseudomonadati</taxon>
        <taxon>Pseudomonadota</taxon>
        <taxon>Alphaproteobacteria</taxon>
        <taxon>Hyphomicrobiales</taxon>
        <taxon>Phyllobacteriaceae</taxon>
        <taxon>Chelativorans</taxon>
    </lineage>
</organism>
<dbReference type="EMBL" id="JBHUIR010000001">
    <property type="protein sequence ID" value="MFD2258216.1"/>
    <property type="molecule type" value="Genomic_DNA"/>
</dbReference>
<feature type="region of interest" description="Disordered" evidence="8">
    <location>
        <begin position="624"/>
        <end position="646"/>
    </location>
</feature>
<feature type="transmembrane region" description="Helical" evidence="9">
    <location>
        <begin position="331"/>
        <end position="355"/>
    </location>
</feature>
<dbReference type="SUPFAM" id="SSF56801">
    <property type="entry name" value="Acetyl-CoA synthetase-like"/>
    <property type="match status" value="1"/>
</dbReference>
<comment type="caution">
    <text evidence="12">The sequence shown here is derived from an EMBL/GenBank/DDBJ whole genome shotgun (WGS) entry which is preliminary data.</text>
</comment>
<dbReference type="Pfam" id="PF13193">
    <property type="entry name" value="AMP-binding_C"/>
    <property type="match status" value="1"/>
</dbReference>
<name>A0ABW5DF01_9HYPH</name>
<keyword evidence="3 12" id="KW-0436">Ligase</keyword>
<keyword evidence="13" id="KW-1185">Reference proteome</keyword>
<comment type="pathway">
    <text evidence="2">Lipid metabolism; fatty acid beta-oxidation.</text>
</comment>
<dbReference type="PROSITE" id="PS00455">
    <property type="entry name" value="AMP_BINDING"/>
    <property type="match status" value="1"/>
</dbReference>
<dbReference type="InterPro" id="IPR045851">
    <property type="entry name" value="AMP-bd_C_sf"/>
</dbReference>
<evidence type="ECO:0000256" key="2">
    <source>
        <dbReference type="ARBA" id="ARBA00005005"/>
    </source>
</evidence>
<evidence type="ECO:0000259" key="11">
    <source>
        <dbReference type="Pfam" id="PF13193"/>
    </source>
</evidence>
<dbReference type="Proteomes" id="UP001597373">
    <property type="component" value="Unassembled WGS sequence"/>
</dbReference>
<protein>
    <recommendedName>
        <fullName evidence="6">Long-chain-fatty-acid--CoA ligase</fullName>
        <ecNumber evidence="5">6.2.1.3</ecNumber>
    </recommendedName>
    <alternativeName>
        <fullName evidence="7">Long-chain acyl-CoA synthetase</fullName>
    </alternativeName>
</protein>
<dbReference type="Pfam" id="PF00501">
    <property type="entry name" value="AMP-binding"/>
    <property type="match status" value="1"/>
</dbReference>
<dbReference type="InterPro" id="IPR050237">
    <property type="entry name" value="ATP-dep_AMP-bd_enzyme"/>
</dbReference>
<keyword evidence="9" id="KW-0812">Transmembrane</keyword>
<dbReference type="InterPro" id="IPR000873">
    <property type="entry name" value="AMP-dep_synth/lig_dom"/>
</dbReference>
<dbReference type="RefSeq" id="WP_378187672.1">
    <property type="nucleotide sequence ID" value="NZ_BAABGS010000002.1"/>
</dbReference>
<evidence type="ECO:0000256" key="8">
    <source>
        <dbReference type="SAM" id="MobiDB-lite"/>
    </source>
</evidence>
<evidence type="ECO:0000313" key="13">
    <source>
        <dbReference type="Proteomes" id="UP001597373"/>
    </source>
</evidence>
<accession>A0ABW5DF01</accession>
<dbReference type="InterPro" id="IPR020845">
    <property type="entry name" value="AMP-binding_CS"/>
</dbReference>
<dbReference type="InterPro" id="IPR042099">
    <property type="entry name" value="ANL_N_sf"/>
</dbReference>